<evidence type="ECO:0000313" key="2">
    <source>
        <dbReference type="EMBL" id="MBB5132230.1"/>
    </source>
</evidence>
<dbReference type="AlphaFoldDB" id="A0A840P426"/>
<sequence>MRHIIRGLVAAAVAGGVLAVAPAASAVVDPVAAVECLTASVGEVTHLVDPAQPGVPTELPAVHCLAP</sequence>
<reference evidence="2 3" key="1">
    <citation type="submission" date="2020-08" db="EMBL/GenBank/DDBJ databases">
        <title>Genomic Encyclopedia of Type Strains, Phase IV (KMG-IV): sequencing the most valuable type-strain genomes for metagenomic binning, comparative biology and taxonomic classification.</title>
        <authorList>
            <person name="Goeker M."/>
        </authorList>
    </citation>
    <scope>NUCLEOTIDE SEQUENCE [LARGE SCALE GENOMIC DNA]</scope>
    <source>
        <strain evidence="2 3">DSM 45615</strain>
    </source>
</reference>
<name>A0A840P426_9ACTN</name>
<protein>
    <recommendedName>
        <fullName evidence="4">Secreted protein</fullName>
    </recommendedName>
</protein>
<feature type="signal peptide" evidence="1">
    <location>
        <begin position="1"/>
        <end position="26"/>
    </location>
</feature>
<evidence type="ECO:0008006" key="4">
    <source>
        <dbReference type="Google" id="ProtNLM"/>
    </source>
</evidence>
<organism evidence="2 3">
    <name type="scientific">Thermocatellispora tengchongensis</name>
    <dbReference type="NCBI Taxonomy" id="1073253"/>
    <lineage>
        <taxon>Bacteria</taxon>
        <taxon>Bacillati</taxon>
        <taxon>Actinomycetota</taxon>
        <taxon>Actinomycetes</taxon>
        <taxon>Streptosporangiales</taxon>
        <taxon>Streptosporangiaceae</taxon>
        <taxon>Thermocatellispora</taxon>
    </lineage>
</organism>
<feature type="chain" id="PRO_5032800388" description="Secreted protein" evidence="1">
    <location>
        <begin position="27"/>
        <end position="67"/>
    </location>
</feature>
<dbReference type="Proteomes" id="UP000578449">
    <property type="component" value="Unassembled WGS sequence"/>
</dbReference>
<dbReference type="EMBL" id="JACHGN010000004">
    <property type="protein sequence ID" value="MBB5132230.1"/>
    <property type="molecule type" value="Genomic_DNA"/>
</dbReference>
<keyword evidence="1" id="KW-0732">Signal</keyword>
<keyword evidence="3" id="KW-1185">Reference proteome</keyword>
<proteinExistence type="predicted"/>
<evidence type="ECO:0000313" key="3">
    <source>
        <dbReference type="Proteomes" id="UP000578449"/>
    </source>
</evidence>
<gene>
    <name evidence="2" type="ORF">HNP84_001946</name>
</gene>
<accession>A0A840P426</accession>
<evidence type="ECO:0000256" key="1">
    <source>
        <dbReference type="SAM" id="SignalP"/>
    </source>
</evidence>
<comment type="caution">
    <text evidence="2">The sequence shown here is derived from an EMBL/GenBank/DDBJ whole genome shotgun (WGS) entry which is preliminary data.</text>
</comment>
<dbReference type="RefSeq" id="WP_185049084.1">
    <property type="nucleotide sequence ID" value="NZ_BAABIX010000048.1"/>
</dbReference>